<accession>A0A8H9YVZ9</accession>
<dbReference type="AlphaFoldDB" id="A0A8H9YVZ9"/>
<gene>
    <name evidence="3" type="ORF">HU722_28610</name>
</gene>
<name>A0A8H9YVZ9_9PSED</name>
<proteinExistence type="predicted"/>
<dbReference type="PANTHER" id="PTHR38013:SF1">
    <property type="entry name" value="GLYCOPROTEIN_POLYSACCHARIDE METABOLISM"/>
    <property type="match status" value="1"/>
</dbReference>
<dbReference type="EMBL" id="JABWQF010000020">
    <property type="protein sequence ID" value="MBC3295494.1"/>
    <property type="molecule type" value="Genomic_DNA"/>
</dbReference>
<feature type="compositionally biased region" description="Polar residues" evidence="1">
    <location>
        <begin position="166"/>
        <end position="189"/>
    </location>
</feature>
<dbReference type="InterPro" id="IPR053196">
    <property type="entry name" value="Lipoprotein_YbaY-like"/>
</dbReference>
<feature type="chain" id="PRO_5034841007" evidence="2">
    <location>
        <begin position="21"/>
        <end position="189"/>
    </location>
</feature>
<keyword evidence="3" id="KW-0449">Lipoprotein</keyword>
<reference evidence="3" key="1">
    <citation type="journal article" date="2020" name="Microorganisms">
        <title>Reliable Identification of Environmental Pseudomonas Isolates Using the rpoD Gene.</title>
        <authorList>
            <consortium name="The Broad Institute Genome Sequencing Platform"/>
            <person name="Girard L."/>
            <person name="Lood C."/>
            <person name="Rokni-Zadeh H."/>
            <person name="van Noort V."/>
            <person name="Lavigne R."/>
            <person name="De Mot R."/>
        </authorList>
    </citation>
    <scope>NUCLEOTIDE SEQUENCE [LARGE SCALE GENOMIC DNA]</scope>
    <source>
        <strain evidence="3">SWRI145</strain>
    </source>
</reference>
<protein>
    <submittedName>
        <fullName evidence="3">YbaY family lipoprotein</fullName>
    </submittedName>
</protein>
<feature type="signal peptide" evidence="2">
    <location>
        <begin position="1"/>
        <end position="20"/>
    </location>
</feature>
<sequence>MKLVHMLSGLAVAVALSACADKSADIQTPAPNPNAAGATTQPTMQQPNVSGTVWIRQKVALPPDAVLTVTLSDASLADAPSKVLSQKAVRTEGKQSPFSFVLPFNPADIQPNARILLSAAVTVNDKLVFITDTVQPVINQGGTKADLTLVPVQQTAVPMQQGGGSATTVPSTSPTQVNPSSAVPAPTQY</sequence>
<evidence type="ECO:0000256" key="1">
    <source>
        <dbReference type="SAM" id="MobiDB-lite"/>
    </source>
</evidence>
<evidence type="ECO:0000256" key="2">
    <source>
        <dbReference type="SAM" id="SignalP"/>
    </source>
</evidence>
<feature type="compositionally biased region" description="Low complexity" evidence="1">
    <location>
        <begin position="27"/>
        <end position="43"/>
    </location>
</feature>
<evidence type="ECO:0000313" key="3">
    <source>
        <dbReference type="EMBL" id="MBC3295494.1"/>
    </source>
</evidence>
<dbReference type="InterPro" id="IPR039366">
    <property type="entry name" value="Pilotin"/>
</dbReference>
<dbReference type="Pfam" id="PF09619">
    <property type="entry name" value="YscW"/>
    <property type="match status" value="1"/>
</dbReference>
<feature type="region of interest" description="Disordered" evidence="1">
    <location>
        <begin position="158"/>
        <end position="189"/>
    </location>
</feature>
<comment type="caution">
    <text evidence="3">The sequence shown here is derived from an EMBL/GenBank/DDBJ whole genome shotgun (WGS) entry which is preliminary data.</text>
</comment>
<dbReference type="PANTHER" id="PTHR38013">
    <property type="entry name" value="GLYCOPROTEIN/POLYSACCHARIDE METABOLISM"/>
    <property type="match status" value="1"/>
</dbReference>
<organism evidence="3">
    <name type="scientific">Pseudomonas tritici</name>
    <dbReference type="NCBI Taxonomy" id="2745518"/>
    <lineage>
        <taxon>Bacteria</taxon>
        <taxon>Pseudomonadati</taxon>
        <taxon>Pseudomonadota</taxon>
        <taxon>Gammaproteobacteria</taxon>
        <taxon>Pseudomonadales</taxon>
        <taxon>Pseudomonadaceae</taxon>
        <taxon>Pseudomonas</taxon>
    </lineage>
</organism>
<feature type="region of interest" description="Disordered" evidence="1">
    <location>
        <begin position="27"/>
        <end position="46"/>
    </location>
</feature>
<dbReference type="PROSITE" id="PS51257">
    <property type="entry name" value="PROKAR_LIPOPROTEIN"/>
    <property type="match status" value="1"/>
</dbReference>
<keyword evidence="2" id="KW-0732">Signal</keyword>